<keyword evidence="3" id="KW-1185">Reference proteome</keyword>
<evidence type="ECO:0000313" key="3">
    <source>
        <dbReference type="Proteomes" id="UP000694044"/>
    </source>
</evidence>
<proteinExistence type="predicted"/>
<organism evidence="2 3">
    <name type="scientific">Phytophthora pseudosyringae</name>
    <dbReference type="NCBI Taxonomy" id="221518"/>
    <lineage>
        <taxon>Eukaryota</taxon>
        <taxon>Sar</taxon>
        <taxon>Stramenopiles</taxon>
        <taxon>Oomycota</taxon>
        <taxon>Peronosporomycetes</taxon>
        <taxon>Peronosporales</taxon>
        <taxon>Peronosporaceae</taxon>
        <taxon>Phytophthora</taxon>
    </lineage>
</organism>
<comment type="caution">
    <text evidence="2">The sequence shown here is derived from an EMBL/GenBank/DDBJ whole genome shotgun (WGS) entry which is preliminary data.</text>
</comment>
<feature type="region of interest" description="Disordered" evidence="1">
    <location>
        <begin position="14"/>
        <end position="57"/>
    </location>
</feature>
<dbReference type="AlphaFoldDB" id="A0A8T1VH86"/>
<dbReference type="OrthoDB" id="128386at2759"/>
<sequence length="175" mass="19112">MSAGARRSHFALSTGARLSHLPPLPPSQSQIVVDLRVRRQASSGSSSSNSDDARSECDVDVGRNALVEDGDESGHWDVGFRSNYGENENLCNLSNADVNATSVLPRHDAMTVEARTIEDRKIRQRFGPEEDYLLAVQVNVDAPYMAEHGEVNKQCQALTDKLNGSPNFNMKAIKG</sequence>
<accession>A0A8T1VH86</accession>
<evidence type="ECO:0000313" key="2">
    <source>
        <dbReference type="EMBL" id="KAG7379529.1"/>
    </source>
</evidence>
<gene>
    <name evidence="2" type="ORF">PHYPSEUDO_008506</name>
</gene>
<dbReference type="EMBL" id="JAGDFM010000344">
    <property type="protein sequence ID" value="KAG7379529.1"/>
    <property type="molecule type" value="Genomic_DNA"/>
</dbReference>
<protein>
    <submittedName>
        <fullName evidence="2">Uncharacterized protein</fullName>
    </submittedName>
</protein>
<dbReference type="Proteomes" id="UP000694044">
    <property type="component" value="Unassembled WGS sequence"/>
</dbReference>
<name>A0A8T1VH86_9STRA</name>
<evidence type="ECO:0000256" key="1">
    <source>
        <dbReference type="SAM" id="MobiDB-lite"/>
    </source>
</evidence>
<reference evidence="2" key="1">
    <citation type="submission" date="2021-02" db="EMBL/GenBank/DDBJ databases">
        <authorList>
            <person name="Palmer J.M."/>
        </authorList>
    </citation>
    <scope>NUCLEOTIDE SEQUENCE</scope>
    <source>
        <strain evidence="2">SCRP734</strain>
    </source>
</reference>